<evidence type="ECO:0000256" key="4">
    <source>
        <dbReference type="ARBA" id="ARBA00023204"/>
    </source>
</evidence>
<dbReference type="InterPro" id="IPR036895">
    <property type="entry name" value="Uracil-DNA_glycosylase-like_sf"/>
</dbReference>
<feature type="domain" description="Uracil-DNA glycosylase-like" evidence="9">
    <location>
        <begin position="145"/>
        <end position="300"/>
    </location>
</feature>
<evidence type="ECO:0000313" key="11">
    <source>
        <dbReference type="Proteomes" id="UP001164746"/>
    </source>
</evidence>
<dbReference type="InterPro" id="IPR018085">
    <property type="entry name" value="Ura-DNA_Glyclase_AS"/>
</dbReference>
<dbReference type="EC" id="3.2.2.27" evidence="5 7"/>
<evidence type="ECO:0000256" key="1">
    <source>
        <dbReference type="ARBA" id="ARBA00008184"/>
    </source>
</evidence>
<dbReference type="PANTHER" id="PTHR11264">
    <property type="entry name" value="URACIL-DNA GLYCOSYLASE"/>
    <property type="match status" value="1"/>
</dbReference>
<comment type="function">
    <text evidence="5 7">Excises uracil residues from the DNA which can arise as a result of misincorporation of dUMP residues by DNA polymerase or due to deamination of cytosine.</text>
</comment>
<evidence type="ECO:0000256" key="8">
    <source>
        <dbReference type="SAM" id="MobiDB-lite"/>
    </source>
</evidence>
<keyword evidence="5" id="KW-0496">Mitochondrion</keyword>
<evidence type="ECO:0000256" key="3">
    <source>
        <dbReference type="ARBA" id="ARBA00022801"/>
    </source>
</evidence>
<keyword evidence="2 5" id="KW-0227">DNA damage</keyword>
<comment type="similarity">
    <text evidence="1 5 7">Belongs to the uracil-DNA glycosylase (UDG) superfamily. UNG family.</text>
</comment>
<evidence type="ECO:0000256" key="5">
    <source>
        <dbReference type="HAMAP-Rule" id="MF_03166"/>
    </source>
</evidence>
<dbReference type="EMBL" id="CP111023">
    <property type="protein sequence ID" value="WAR20877.1"/>
    <property type="molecule type" value="Genomic_DNA"/>
</dbReference>
<keyword evidence="3 5" id="KW-0378">Hydrolase</keyword>
<keyword evidence="11" id="KW-1185">Reference proteome</keyword>
<organism evidence="10 11">
    <name type="scientific">Mya arenaria</name>
    <name type="common">Soft-shell clam</name>
    <dbReference type="NCBI Taxonomy" id="6604"/>
    <lineage>
        <taxon>Eukaryota</taxon>
        <taxon>Metazoa</taxon>
        <taxon>Spiralia</taxon>
        <taxon>Lophotrochozoa</taxon>
        <taxon>Mollusca</taxon>
        <taxon>Bivalvia</taxon>
        <taxon>Autobranchia</taxon>
        <taxon>Heteroconchia</taxon>
        <taxon>Euheterodonta</taxon>
        <taxon>Imparidentia</taxon>
        <taxon>Neoheterodontei</taxon>
        <taxon>Myida</taxon>
        <taxon>Myoidea</taxon>
        <taxon>Myidae</taxon>
        <taxon>Mya</taxon>
    </lineage>
</organism>
<proteinExistence type="inferred from homology"/>
<evidence type="ECO:0000256" key="2">
    <source>
        <dbReference type="ARBA" id="ARBA00022763"/>
    </source>
</evidence>
<accession>A0ABY7FIK5</accession>
<evidence type="ECO:0000256" key="7">
    <source>
        <dbReference type="RuleBase" id="RU003780"/>
    </source>
</evidence>
<name>A0ABY7FIK5_MYAAR</name>
<dbReference type="NCBIfam" id="NF003589">
    <property type="entry name" value="PRK05254.1-2"/>
    <property type="match status" value="1"/>
</dbReference>
<dbReference type="SMART" id="SM00987">
    <property type="entry name" value="UreE_C"/>
    <property type="match status" value="1"/>
</dbReference>
<dbReference type="NCBIfam" id="NF003588">
    <property type="entry name" value="PRK05254.1-1"/>
    <property type="match status" value="1"/>
</dbReference>
<keyword evidence="4 5" id="KW-0234">DNA repair</keyword>
<feature type="active site" description="Proton acceptor" evidence="5 6">
    <location>
        <position position="161"/>
    </location>
</feature>
<feature type="region of interest" description="Disordered" evidence="8">
    <location>
        <begin position="25"/>
        <end position="80"/>
    </location>
</feature>
<dbReference type="NCBIfam" id="TIGR00628">
    <property type="entry name" value="ung"/>
    <property type="match status" value="1"/>
</dbReference>
<reference evidence="10" key="1">
    <citation type="submission" date="2022-11" db="EMBL/GenBank/DDBJ databases">
        <title>Centuries of genome instability and evolution in soft-shell clam transmissible cancer (bioRxiv).</title>
        <authorList>
            <person name="Hart S.F.M."/>
            <person name="Yonemitsu M.A."/>
            <person name="Giersch R.M."/>
            <person name="Beal B.F."/>
            <person name="Arriagada G."/>
            <person name="Davis B.W."/>
            <person name="Ostrander E.A."/>
            <person name="Goff S.P."/>
            <person name="Metzger M.J."/>
        </authorList>
    </citation>
    <scope>NUCLEOTIDE SEQUENCE</scope>
    <source>
        <strain evidence="10">MELC-2E11</strain>
        <tissue evidence="10">Siphon/mantle</tissue>
    </source>
</reference>
<dbReference type="SUPFAM" id="SSF52141">
    <property type="entry name" value="Uracil-DNA glycosylase-like"/>
    <property type="match status" value="1"/>
</dbReference>
<dbReference type="Proteomes" id="UP001164746">
    <property type="component" value="Chromosome 12"/>
</dbReference>
<feature type="region of interest" description="Disordered" evidence="8">
    <location>
        <begin position="87"/>
        <end position="106"/>
    </location>
</feature>
<evidence type="ECO:0000256" key="6">
    <source>
        <dbReference type="PROSITE-ProRule" id="PRU10072"/>
    </source>
</evidence>
<dbReference type="CDD" id="cd10027">
    <property type="entry name" value="UDG-F1-like"/>
    <property type="match status" value="1"/>
</dbReference>
<dbReference type="PROSITE" id="PS00130">
    <property type="entry name" value="U_DNA_GLYCOSYLASE"/>
    <property type="match status" value="1"/>
</dbReference>
<feature type="compositionally biased region" description="Basic and acidic residues" evidence="8">
    <location>
        <begin position="31"/>
        <end position="50"/>
    </location>
</feature>
<evidence type="ECO:0000313" key="10">
    <source>
        <dbReference type="EMBL" id="WAR20877.1"/>
    </source>
</evidence>
<comment type="catalytic activity">
    <reaction evidence="5 7">
        <text>Hydrolyzes single-stranded DNA or mismatched double-stranded DNA and polynucleotides, releasing free uracil.</text>
        <dbReference type="EC" id="3.2.2.27"/>
    </reaction>
</comment>
<dbReference type="HAMAP" id="MF_00148">
    <property type="entry name" value="UDG"/>
    <property type="match status" value="1"/>
</dbReference>
<feature type="compositionally biased region" description="Polar residues" evidence="8">
    <location>
        <begin position="97"/>
        <end position="106"/>
    </location>
</feature>
<dbReference type="InterPro" id="IPR005122">
    <property type="entry name" value="Uracil-DNA_glycosylase-like"/>
</dbReference>
<dbReference type="Pfam" id="PF03167">
    <property type="entry name" value="UDG"/>
    <property type="match status" value="1"/>
</dbReference>
<dbReference type="InterPro" id="IPR002043">
    <property type="entry name" value="UDG_fam1"/>
</dbReference>
<protein>
    <recommendedName>
        <fullName evidence="5 7">Uracil-DNA glycosylase</fullName>
        <shortName evidence="5">UDG</shortName>
        <ecNumber evidence="5 7">3.2.2.27</ecNumber>
    </recommendedName>
</protein>
<dbReference type="PANTHER" id="PTHR11264:SF0">
    <property type="entry name" value="URACIL-DNA GLYCOSYLASE"/>
    <property type="match status" value="1"/>
</dbReference>
<dbReference type="SMART" id="SM00986">
    <property type="entry name" value="UDG"/>
    <property type="match status" value="1"/>
</dbReference>
<evidence type="ECO:0000259" key="9">
    <source>
        <dbReference type="SMART" id="SM00986"/>
    </source>
</evidence>
<keyword evidence="5" id="KW-0539">Nucleus</keyword>
<comment type="subcellular location">
    <subcellularLocation>
        <location evidence="5">Mitochondrion</location>
    </subcellularLocation>
    <subcellularLocation>
        <location evidence="5">Nucleus</location>
    </subcellularLocation>
</comment>
<gene>
    <name evidence="10" type="ORF">MAR_014851</name>
</gene>
<dbReference type="NCBIfam" id="NF003592">
    <property type="entry name" value="PRK05254.1-5"/>
    <property type="match status" value="1"/>
</dbReference>
<dbReference type="Gene3D" id="3.40.470.10">
    <property type="entry name" value="Uracil-DNA glycosylase-like domain"/>
    <property type="match status" value="1"/>
</dbReference>
<sequence length="318" mass="35242">MLTARSTFAKLGNIMSGQAKISTFFTSKGKNNLEKTKDENTPPKKMRLDADSSPGKLTPPGDDKKSSPLSPEQKQRMAENREKALAKLHAKQPAKQPANQTAPSQTDTLLVNVGESWRTALEAEFSKTYFAELTRFVCAERRKGTVYPSPENVKVVILGQDPYHGPNQAHGLSFSVLPGVPAPPSLVNMYKELGKDIEGFKRPDHGYLQGWAKQGVLMLNAVLTVRARDANSHKDRGWEKLTDAVIAYLNKNKDGLVFVLWGSYAQKKGAHIDKGVHPSPLSAHRGFFGCQHFSKTNEFLQETGKPPIDWSHLPRDIE</sequence>